<organism evidence="2 3">
    <name type="scientific">Ruminococcus bromii</name>
    <dbReference type="NCBI Taxonomy" id="40518"/>
    <lineage>
        <taxon>Bacteria</taxon>
        <taxon>Bacillati</taxon>
        <taxon>Bacillota</taxon>
        <taxon>Clostridia</taxon>
        <taxon>Eubacteriales</taxon>
        <taxon>Oscillospiraceae</taxon>
        <taxon>Ruminococcus</taxon>
    </lineage>
</organism>
<dbReference type="EMBL" id="SNUZ01000009">
    <property type="protein sequence ID" value="MCL3787694.1"/>
    <property type="molecule type" value="Genomic_DNA"/>
</dbReference>
<protein>
    <submittedName>
        <fullName evidence="2">Class C sortase</fullName>
    </submittedName>
</protein>
<dbReference type="CDD" id="cd05827">
    <property type="entry name" value="Sortase_C"/>
    <property type="match status" value="1"/>
</dbReference>
<evidence type="ECO:0000256" key="1">
    <source>
        <dbReference type="ARBA" id="ARBA00022801"/>
    </source>
</evidence>
<dbReference type="Pfam" id="PF04203">
    <property type="entry name" value="Sortase"/>
    <property type="match status" value="1"/>
</dbReference>
<dbReference type="Proteomes" id="UP001056693">
    <property type="component" value="Unassembled WGS sequence"/>
</dbReference>
<accession>A0ABT0NHF2</accession>
<comment type="caution">
    <text evidence="2">The sequence shown here is derived from an EMBL/GenBank/DDBJ whole genome shotgun (WGS) entry which is preliminary data.</text>
</comment>
<keyword evidence="3" id="KW-1185">Reference proteome</keyword>
<dbReference type="InterPro" id="IPR023365">
    <property type="entry name" value="Sortase_dom-sf"/>
</dbReference>
<evidence type="ECO:0000313" key="2">
    <source>
        <dbReference type="EMBL" id="MCL3787694.1"/>
    </source>
</evidence>
<dbReference type="InterPro" id="IPR005754">
    <property type="entry name" value="Sortase"/>
</dbReference>
<sequence>MKSKLKKYKKFLWILVIVIGISLLLFPTVSSFVNRQKSNDEIDSYNKAVSELTDDDKNNMEQNAEKYNQTGDSNYYNALNLGEIISYIEIPKINVYLPIYNDTSEKTLSVAIGHLERTSLPVGGKGTHCVLTGHSGLTTNKLFTDLDKLEVGDTFTLHTLDEKLVYKVTTIEIILPEDVYYNCELDKDQCTLVTCTPIGVNTHRLCVRGERVLNNED</sequence>
<reference evidence="2 3" key="1">
    <citation type="submission" date="2019-03" db="EMBL/GenBank/DDBJ databases">
        <authorList>
            <person name="Molinero N."/>
            <person name="Sanchez B."/>
            <person name="Walker A."/>
            <person name="Duncan S."/>
            <person name="Delgado S."/>
            <person name="Margolles A."/>
        </authorList>
    </citation>
    <scope>NUCLEOTIDE SEQUENCE [LARGE SCALE GENOMIC DNA]</scope>
    <source>
        <strain evidence="2 3">IPLA60002</strain>
    </source>
</reference>
<dbReference type="Gene3D" id="2.40.260.10">
    <property type="entry name" value="Sortase"/>
    <property type="match status" value="1"/>
</dbReference>
<dbReference type="SUPFAM" id="SSF63817">
    <property type="entry name" value="Sortase"/>
    <property type="match status" value="1"/>
</dbReference>
<dbReference type="RefSeq" id="WP_249376705.1">
    <property type="nucleotide sequence ID" value="NZ_SNUZ01000009.1"/>
</dbReference>
<gene>
    <name evidence="2" type="ORF">E2N93_06695</name>
</gene>
<name>A0ABT0NHF2_9FIRM</name>
<evidence type="ECO:0000313" key="3">
    <source>
        <dbReference type="Proteomes" id="UP001056693"/>
    </source>
</evidence>
<proteinExistence type="predicted"/>
<dbReference type="InterPro" id="IPR042002">
    <property type="entry name" value="Sortase_C"/>
</dbReference>
<dbReference type="NCBIfam" id="TIGR01076">
    <property type="entry name" value="sortase_fam"/>
    <property type="match status" value="1"/>
</dbReference>
<keyword evidence="1" id="KW-0378">Hydrolase</keyword>
<dbReference type="NCBIfam" id="NF033745">
    <property type="entry name" value="class_C_sortase"/>
    <property type="match status" value="1"/>
</dbReference>